<feature type="binding site" evidence="14">
    <location>
        <position position="198"/>
    </location>
    <ligand>
        <name>NAD(+)</name>
        <dbReference type="ChEBI" id="CHEBI:57540"/>
    </ligand>
</feature>
<evidence type="ECO:0000313" key="20">
    <source>
        <dbReference type="Proteomes" id="UP000298218"/>
    </source>
</evidence>
<evidence type="ECO:0000256" key="11">
    <source>
        <dbReference type="ARBA" id="ARBA00023284"/>
    </source>
</evidence>
<gene>
    <name evidence="19" type="primary">lpdA</name>
    <name evidence="19" type="ORF">E3T53_05470</name>
</gene>
<comment type="catalytic activity">
    <reaction evidence="12 16">
        <text>N(6)-[(R)-dihydrolipoyl]-L-lysyl-[protein] + NAD(+) = N(6)-[(R)-lipoyl]-L-lysyl-[protein] + NADH + H(+)</text>
        <dbReference type="Rhea" id="RHEA:15045"/>
        <dbReference type="Rhea" id="RHEA-COMP:10474"/>
        <dbReference type="Rhea" id="RHEA-COMP:10475"/>
        <dbReference type="ChEBI" id="CHEBI:15378"/>
        <dbReference type="ChEBI" id="CHEBI:57540"/>
        <dbReference type="ChEBI" id="CHEBI:57945"/>
        <dbReference type="ChEBI" id="CHEBI:83099"/>
        <dbReference type="ChEBI" id="CHEBI:83100"/>
        <dbReference type="EC" id="1.8.1.4"/>
    </reaction>
</comment>
<feature type="domain" description="FAD/NAD(P)-binding" evidence="18">
    <location>
        <begin position="6"/>
        <end position="317"/>
    </location>
</feature>
<dbReference type="PIRSF" id="PIRSF000350">
    <property type="entry name" value="Mercury_reductase_MerA"/>
    <property type="match status" value="1"/>
</dbReference>
<dbReference type="GO" id="GO:0004148">
    <property type="term" value="F:dihydrolipoyl dehydrogenase (NADH) activity"/>
    <property type="evidence" value="ECO:0007669"/>
    <property type="project" value="UniProtKB-EC"/>
</dbReference>
<comment type="miscellaneous">
    <text evidence="16">The active site is a redox-active disulfide bond.</text>
</comment>
<proteinExistence type="inferred from homology"/>
<keyword evidence="5" id="KW-0963">Cytoplasm</keyword>
<accession>A0A4Y8KPL0</accession>
<evidence type="ECO:0000313" key="19">
    <source>
        <dbReference type="EMBL" id="TFD80523.1"/>
    </source>
</evidence>
<dbReference type="RefSeq" id="WP_134171533.1">
    <property type="nucleotide sequence ID" value="NZ_SODI01000001.1"/>
</dbReference>
<protein>
    <recommendedName>
        <fullName evidence="4 16">Dihydrolipoyl dehydrogenase</fullName>
        <ecNumber evidence="3 16">1.8.1.4</ecNumber>
    </recommendedName>
</protein>
<feature type="domain" description="Pyridine nucleotide-disulphide oxidoreductase dimerisation" evidence="17">
    <location>
        <begin position="337"/>
        <end position="445"/>
    </location>
</feature>
<dbReference type="Gene3D" id="3.50.50.60">
    <property type="entry name" value="FAD/NAD(P)-binding domain"/>
    <property type="match status" value="2"/>
</dbReference>
<keyword evidence="7 14" id="KW-0274">FAD</keyword>
<dbReference type="InterPro" id="IPR023753">
    <property type="entry name" value="FAD/NAD-binding_dom"/>
</dbReference>
<keyword evidence="11 16" id="KW-0676">Redox-active center</keyword>
<feature type="binding site" evidence="14">
    <location>
        <begin position="139"/>
        <end position="141"/>
    </location>
    <ligand>
        <name>FAD</name>
        <dbReference type="ChEBI" id="CHEBI:57692"/>
    </ligand>
</feature>
<dbReference type="OrthoDB" id="9800167at2"/>
<dbReference type="GO" id="GO:0006103">
    <property type="term" value="P:2-oxoglutarate metabolic process"/>
    <property type="evidence" value="ECO:0007669"/>
    <property type="project" value="TreeGrafter"/>
</dbReference>
<dbReference type="Pfam" id="PF07992">
    <property type="entry name" value="Pyr_redox_2"/>
    <property type="match status" value="1"/>
</dbReference>
<dbReference type="PRINTS" id="PR00411">
    <property type="entry name" value="PNDRDTASEI"/>
</dbReference>
<dbReference type="EMBL" id="SOHQ01000015">
    <property type="protein sequence ID" value="TFD80523.1"/>
    <property type="molecule type" value="Genomic_DNA"/>
</dbReference>
<dbReference type="EC" id="1.8.1.4" evidence="3 16"/>
<comment type="subcellular location">
    <subcellularLocation>
        <location evidence="1">Cytoplasm</location>
    </subcellularLocation>
</comment>
<evidence type="ECO:0000256" key="16">
    <source>
        <dbReference type="RuleBase" id="RU003692"/>
    </source>
</evidence>
<dbReference type="InterPro" id="IPR036188">
    <property type="entry name" value="FAD/NAD-bd_sf"/>
</dbReference>
<dbReference type="NCBIfam" id="TIGR01350">
    <property type="entry name" value="lipoamide_DH"/>
    <property type="match status" value="1"/>
</dbReference>
<dbReference type="InterPro" id="IPR004099">
    <property type="entry name" value="Pyr_nucl-diS_OxRdtase_dimer"/>
</dbReference>
<feature type="binding site" evidence="14">
    <location>
        <position position="52"/>
    </location>
    <ligand>
        <name>FAD</name>
        <dbReference type="ChEBI" id="CHEBI:57692"/>
    </ligand>
</feature>
<dbReference type="GO" id="GO:0050660">
    <property type="term" value="F:flavin adenine dinucleotide binding"/>
    <property type="evidence" value="ECO:0007669"/>
    <property type="project" value="InterPro"/>
</dbReference>
<evidence type="ECO:0000256" key="7">
    <source>
        <dbReference type="ARBA" id="ARBA00022827"/>
    </source>
</evidence>
<keyword evidence="8 16" id="KW-0560">Oxidoreductase</keyword>
<dbReference type="SUPFAM" id="SSF51905">
    <property type="entry name" value="FAD/NAD(P)-binding domain"/>
    <property type="match status" value="1"/>
</dbReference>
<evidence type="ECO:0000256" key="12">
    <source>
        <dbReference type="ARBA" id="ARBA00049187"/>
    </source>
</evidence>
<evidence type="ECO:0000256" key="9">
    <source>
        <dbReference type="ARBA" id="ARBA00023027"/>
    </source>
</evidence>
<evidence type="ECO:0000256" key="13">
    <source>
        <dbReference type="PIRSR" id="PIRSR000350-2"/>
    </source>
</evidence>
<feature type="binding site" evidence="14">
    <location>
        <begin position="175"/>
        <end position="182"/>
    </location>
    <ligand>
        <name>NAD(+)</name>
        <dbReference type="ChEBI" id="CHEBI:57540"/>
    </ligand>
</feature>
<evidence type="ECO:0000259" key="17">
    <source>
        <dbReference type="Pfam" id="PF02852"/>
    </source>
</evidence>
<evidence type="ECO:0000256" key="15">
    <source>
        <dbReference type="PIRSR" id="PIRSR000350-4"/>
    </source>
</evidence>
<comment type="cofactor">
    <cofactor evidence="14 16">
        <name>FAD</name>
        <dbReference type="ChEBI" id="CHEBI:57692"/>
    </cofactor>
    <text evidence="14 16">Binds 1 FAD per subunit.</text>
</comment>
<evidence type="ECO:0000256" key="5">
    <source>
        <dbReference type="ARBA" id="ARBA00022490"/>
    </source>
</evidence>
<evidence type="ECO:0000259" key="18">
    <source>
        <dbReference type="Pfam" id="PF07992"/>
    </source>
</evidence>
<keyword evidence="6 16" id="KW-0285">Flavoprotein</keyword>
<evidence type="ECO:0000256" key="1">
    <source>
        <dbReference type="ARBA" id="ARBA00004496"/>
    </source>
</evidence>
<dbReference type="InterPro" id="IPR016156">
    <property type="entry name" value="FAD/NAD-linked_Rdtase_dimer_sf"/>
</dbReference>
<dbReference type="FunFam" id="3.30.390.30:FF:000001">
    <property type="entry name" value="Dihydrolipoyl dehydrogenase"/>
    <property type="match status" value="1"/>
</dbReference>
<dbReference type="GO" id="GO:0005737">
    <property type="term" value="C:cytoplasm"/>
    <property type="evidence" value="ECO:0007669"/>
    <property type="project" value="UniProtKB-SubCell"/>
</dbReference>
<feature type="binding site" evidence="14">
    <location>
        <position position="262"/>
    </location>
    <ligand>
        <name>NAD(+)</name>
        <dbReference type="ChEBI" id="CHEBI:57540"/>
    </ligand>
</feature>
<dbReference type="PANTHER" id="PTHR22912">
    <property type="entry name" value="DISULFIDE OXIDOREDUCTASE"/>
    <property type="match status" value="1"/>
</dbReference>
<dbReference type="PROSITE" id="PS00076">
    <property type="entry name" value="PYRIDINE_REDOX_1"/>
    <property type="match status" value="1"/>
</dbReference>
<evidence type="ECO:0000256" key="8">
    <source>
        <dbReference type="ARBA" id="ARBA00023002"/>
    </source>
</evidence>
<evidence type="ECO:0000256" key="3">
    <source>
        <dbReference type="ARBA" id="ARBA00012608"/>
    </source>
</evidence>
<evidence type="ECO:0000256" key="14">
    <source>
        <dbReference type="PIRSR" id="PIRSR000350-3"/>
    </source>
</evidence>
<dbReference type="InterPro" id="IPR006258">
    <property type="entry name" value="Lipoamide_DH"/>
</dbReference>
<dbReference type="Proteomes" id="UP000298218">
    <property type="component" value="Unassembled WGS sequence"/>
</dbReference>
<feature type="binding site" evidence="14">
    <location>
        <position position="115"/>
    </location>
    <ligand>
        <name>FAD</name>
        <dbReference type="ChEBI" id="CHEBI:57692"/>
    </ligand>
</feature>
<dbReference type="InterPro" id="IPR001100">
    <property type="entry name" value="Pyr_nuc-diS_OxRdtase"/>
</dbReference>
<feature type="disulfide bond" description="Redox-active" evidence="15">
    <location>
        <begin position="43"/>
        <end position="48"/>
    </location>
</feature>
<dbReference type="PRINTS" id="PR00368">
    <property type="entry name" value="FADPNR"/>
</dbReference>
<dbReference type="PANTHER" id="PTHR22912:SF217">
    <property type="entry name" value="DIHYDROLIPOYL DEHYDROGENASE"/>
    <property type="match status" value="1"/>
</dbReference>
<feature type="active site" description="Proton acceptor" evidence="13">
    <location>
        <position position="435"/>
    </location>
</feature>
<dbReference type="Pfam" id="PF02852">
    <property type="entry name" value="Pyr_redox_dim"/>
    <property type="match status" value="1"/>
</dbReference>
<dbReference type="SUPFAM" id="SSF55424">
    <property type="entry name" value="FAD/NAD-linked reductases, dimerisation (C-terminal) domain"/>
    <property type="match status" value="1"/>
</dbReference>
<organism evidence="19 20">
    <name type="scientific">Cryobacterium psychrophilum</name>
    <dbReference type="NCBI Taxonomy" id="41988"/>
    <lineage>
        <taxon>Bacteria</taxon>
        <taxon>Bacillati</taxon>
        <taxon>Actinomycetota</taxon>
        <taxon>Actinomycetes</taxon>
        <taxon>Micrococcales</taxon>
        <taxon>Microbacteriaceae</taxon>
        <taxon>Cryobacterium</taxon>
    </lineage>
</organism>
<dbReference type="Gene3D" id="3.30.390.30">
    <property type="match status" value="1"/>
</dbReference>
<dbReference type="InterPro" id="IPR012999">
    <property type="entry name" value="Pyr_OxRdtase_I_AS"/>
</dbReference>
<evidence type="ECO:0000256" key="6">
    <source>
        <dbReference type="ARBA" id="ARBA00022630"/>
    </source>
</evidence>
<keyword evidence="9 14" id="KW-0520">NAD</keyword>
<evidence type="ECO:0000256" key="4">
    <source>
        <dbReference type="ARBA" id="ARBA00016961"/>
    </source>
</evidence>
<keyword evidence="14" id="KW-0547">Nucleotide-binding</keyword>
<evidence type="ECO:0000256" key="10">
    <source>
        <dbReference type="ARBA" id="ARBA00023157"/>
    </source>
</evidence>
<name>A0A4Y8KPL0_9MICO</name>
<keyword evidence="20" id="KW-1185">Reference proteome</keyword>
<comment type="similarity">
    <text evidence="2 16">Belongs to the class-I pyridine nucleotide-disulfide oxidoreductase family.</text>
</comment>
<evidence type="ECO:0000256" key="2">
    <source>
        <dbReference type="ARBA" id="ARBA00007532"/>
    </source>
</evidence>
<comment type="caution">
    <text evidence="19">The sequence shown here is derived from an EMBL/GenBank/DDBJ whole genome shotgun (WGS) entry which is preliminary data.</text>
</comment>
<sequence length="457" mass="47952">MSEQNFDIVVLGGGSGGYAAALRAVQLGFTVGLIEKNKLGGTCLHVGCIPTKALLHSAEVADVSREGAKYGVKSTFDGIDIAAVTAFREGIVASKYKGLQGLIKARGITFIQGEGRLVSPTTVQVGDDMIVGKNIILATGSYSRSLPGLEIGGRVITSEQALELDYVPKKVAVLGGGVIGVEFASVWKSFGSDVTIIEALPHLAPMEEESISKQLERAFRKRGIEHSLGVRFQSVTQNDSGVVVTLENGTTIEADILLVAVGRGAATAGLGFEEVGVTVDRGFVITDERLATNIPGVYAVGDIVPGLQLAHRGFQHGIFVAEEIAGLNPIIVEDINIPKVTYCDPEIASVGYSEAKAAEKFGKDDIATYEYNLGGNGKSSILGTSGSVKIVRVKDGPVVGVHMIGARVGELIGEGQLIVNWEAYPEDIAPLLHAHPTQNEALGEAFLALAGKPLHAM</sequence>
<feature type="binding site" evidence="14">
    <location>
        <position position="302"/>
    </location>
    <ligand>
        <name>FAD</name>
        <dbReference type="ChEBI" id="CHEBI:57692"/>
    </ligand>
</feature>
<dbReference type="AlphaFoldDB" id="A0A4Y8KPL0"/>
<dbReference type="InterPro" id="IPR050151">
    <property type="entry name" value="Class-I_Pyr_Nuc-Dis_Oxidored"/>
</dbReference>
<keyword evidence="10" id="KW-1015">Disulfide bond</keyword>
<reference evidence="19 20" key="1">
    <citation type="submission" date="2019-03" db="EMBL/GenBank/DDBJ databases">
        <title>Genomics of glacier-inhabiting Cryobacterium strains.</title>
        <authorList>
            <person name="Liu Q."/>
            <person name="Xin Y.-H."/>
        </authorList>
    </citation>
    <scope>NUCLEOTIDE SEQUENCE [LARGE SCALE GENOMIC DNA]</scope>
    <source>
        <strain evidence="19 20">CGMCC 1.4292</strain>
    </source>
</reference>